<dbReference type="PANTHER" id="PTHR10398:SF2">
    <property type="entry name" value="AFADIN"/>
    <property type="match status" value="1"/>
</dbReference>
<keyword evidence="4" id="KW-1185">Reference proteome</keyword>
<dbReference type="PANTHER" id="PTHR10398">
    <property type="entry name" value="AFADIN"/>
    <property type="match status" value="1"/>
</dbReference>
<accession>A0A0L0BPQ7</accession>
<evidence type="ECO:0000313" key="4">
    <source>
        <dbReference type="Proteomes" id="UP000037069"/>
    </source>
</evidence>
<dbReference type="GO" id="GO:0032880">
    <property type="term" value="P:regulation of protein localization"/>
    <property type="evidence" value="ECO:0007669"/>
    <property type="project" value="TreeGrafter"/>
</dbReference>
<evidence type="ECO:0000313" key="3">
    <source>
        <dbReference type="EMBL" id="KNC22070.1"/>
    </source>
</evidence>
<dbReference type="Pfam" id="PF01843">
    <property type="entry name" value="DIL"/>
    <property type="match status" value="1"/>
</dbReference>
<name>A0A0L0BPQ7_LUCCU</name>
<dbReference type="SUPFAM" id="SSF50156">
    <property type="entry name" value="PDZ domain-like"/>
    <property type="match status" value="1"/>
</dbReference>
<dbReference type="GO" id="GO:0005912">
    <property type="term" value="C:adherens junction"/>
    <property type="evidence" value="ECO:0007669"/>
    <property type="project" value="TreeGrafter"/>
</dbReference>
<dbReference type="Gene3D" id="2.30.42.10">
    <property type="match status" value="1"/>
</dbReference>
<evidence type="ECO:0008006" key="5">
    <source>
        <dbReference type="Google" id="ProtNLM"/>
    </source>
</evidence>
<dbReference type="GO" id="GO:0050839">
    <property type="term" value="F:cell adhesion molecule binding"/>
    <property type="evidence" value="ECO:0007669"/>
    <property type="project" value="TreeGrafter"/>
</dbReference>
<feature type="domain" description="Dilute" evidence="2">
    <location>
        <begin position="26"/>
        <end position="254"/>
    </location>
</feature>
<dbReference type="AlphaFoldDB" id="A0A0L0BPQ7"/>
<comment type="caution">
    <text evidence="3">The sequence shown here is derived from an EMBL/GenBank/DDBJ whole genome shotgun (WGS) entry which is preliminary data.</text>
</comment>
<sequence>RYRASTHYRPELQPTERAHKLTIFLHHVANLIYNVVQEQYADPRILAFWMANSSEFLHFLKSDRHISAFSVQAQEVLAESVQTAFRNLVNCFRVELSQTLNQFLSETIDHDSAAGLVLTVLGSAMALLRRCRVNAALTIQLFSQLFHYINVICFNTIVANSHMCTAEWGKVMTERLQLLELWAERQGLELAADCHLAKINQCAQFLQAPKTSVEEIQQLACSCFRLNSLQMAALLQQEKIPRNLVDTAIRMAESVADELTRADGREVRLEESPELHLALLLPDDGFSCDVVRGIPSGLVDFINPLQQQGMCRLAAQPTSIGLWTVYMHQFNARSSSAMSNKLPQPEVQVIKLHKNSNGMGLSIVAAKGAGQERLGIYIKSVVPGGAADADGRLQAGDQLLRVDGQSLIGITQE</sequence>
<dbReference type="OrthoDB" id="6260541at2759"/>
<feature type="non-terminal residue" evidence="3">
    <location>
        <position position="413"/>
    </location>
</feature>
<proteinExistence type="predicted"/>
<feature type="non-terminal residue" evidence="3">
    <location>
        <position position="1"/>
    </location>
</feature>
<reference evidence="3 4" key="1">
    <citation type="journal article" date="2015" name="Nat. Commun.">
        <title>Lucilia cuprina genome unlocks parasitic fly biology to underpin future interventions.</title>
        <authorList>
            <person name="Anstead C.A."/>
            <person name="Korhonen P.K."/>
            <person name="Young N.D."/>
            <person name="Hall R.S."/>
            <person name="Jex A.R."/>
            <person name="Murali S.C."/>
            <person name="Hughes D.S."/>
            <person name="Lee S.F."/>
            <person name="Perry T."/>
            <person name="Stroehlein A.J."/>
            <person name="Ansell B.R."/>
            <person name="Breugelmans B."/>
            <person name="Hofmann A."/>
            <person name="Qu J."/>
            <person name="Dugan S."/>
            <person name="Lee S.L."/>
            <person name="Chao H."/>
            <person name="Dinh H."/>
            <person name="Han Y."/>
            <person name="Doddapaneni H.V."/>
            <person name="Worley K.C."/>
            <person name="Muzny D.M."/>
            <person name="Ioannidis P."/>
            <person name="Waterhouse R.M."/>
            <person name="Zdobnov E.M."/>
            <person name="James P.J."/>
            <person name="Bagnall N.H."/>
            <person name="Kotze A.C."/>
            <person name="Gibbs R.A."/>
            <person name="Richards S."/>
            <person name="Batterham P."/>
            <person name="Gasser R.B."/>
        </authorList>
    </citation>
    <scope>NUCLEOTIDE SEQUENCE [LARGE SCALE GENOMIC DNA]</scope>
    <source>
        <strain evidence="3 4">LS</strain>
        <tissue evidence="3">Full body</tissue>
    </source>
</reference>
<protein>
    <recommendedName>
        <fullName evidence="5">PDZ domain-containing protein</fullName>
    </recommendedName>
</protein>
<evidence type="ECO:0000259" key="2">
    <source>
        <dbReference type="PROSITE" id="PS51126"/>
    </source>
</evidence>
<dbReference type="EMBL" id="JRES01001556">
    <property type="protein sequence ID" value="KNC22070.1"/>
    <property type="molecule type" value="Genomic_DNA"/>
</dbReference>
<dbReference type="InterPro" id="IPR002710">
    <property type="entry name" value="Dilute_dom"/>
</dbReference>
<dbReference type="SMART" id="SM00228">
    <property type="entry name" value="PDZ"/>
    <property type="match status" value="1"/>
</dbReference>
<dbReference type="PROSITE" id="PS51126">
    <property type="entry name" value="DILUTE"/>
    <property type="match status" value="1"/>
</dbReference>
<dbReference type="Pfam" id="PF00595">
    <property type="entry name" value="PDZ"/>
    <property type="match status" value="1"/>
</dbReference>
<organism evidence="3 4">
    <name type="scientific">Lucilia cuprina</name>
    <name type="common">Green bottle fly</name>
    <name type="synonym">Australian sheep blowfly</name>
    <dbReference type="NCBI Taxonomy" id="7375"/>
    <lineage>
        <taxon>Eukaryota</taxon>
        <taxon>Metazoa</taxon>
        <taxon>Ecdysozoa</taxon>
        <taxon>Arthropoda</taxon>
        <taxon>Hexapoda</taxon>
        <taxon>Insecta</taxon>
        <taxon>Pterygota</taxon>
        <taxon>Neoptera</taxon>
        <taxon>Endopterygota</taxon>
        <taxon>Diptera</taxon>
        <taxon>Brachycera</taxon>
        <taxon>Muscomorpha</taxon>
        <taxon>Oestroidea</taxon>
        <taxon>Calliphoridae</taxon>
        <taxon>Luciliinae</taxon>
        <taxon>Lucilia</taxon>
    </lineage>
</organism>
<dbReference type="Proteomes" id="UP000037069">
    <property type="component" value="Unassembled WGS sequence"/>
</dbReference>
<feature type="domain" description="PDZ" evidence="1">
    <location>
        <begin position="349"/>
        <end position="413"/>
    </location>
</feature>
<evidence type="ECO:0000259" key="1">
    <source>
        <dbReference type="PROSITE" id="PS50106"/>
    </source>
</evidence>
<gene>
    <name evidence="3" type="ORF">FF38_08268</name>
</gene>
<dbReference type="InterPro" id="IPR001478">
    <property type="entry name" value="PDZ"/>
</dbReference>
<dbReference type="InterPro" id="IPR037977">
    <property type="entry name" value="CBD_Afadin"/>
</dbReference>
<dbReference type="PROSITE" id="PS50106">
    <property type="entry name" value="PDZ"/>
    <property type="match status" value="1"/>
</dbReference>
<dbReference type="OMA" id="LLTMSKY"/>
<dbReference type="STRING" id="7375.A0A0L0BPQ7"/>
<dbReference type="SMART" id="SM01132">
    <property type="entry name" value="DIL"/>
    <property type="match status" value="1"/>
</dbReference>
<dbReference type="CDD" id="cd15471">
    <property type="entry name" value="Myo5p-like_CBD_afadin"/>
    <property type="match status" value="1"/>
</dbReference>
<dbReference type="InterPro" id="IPR028842">
    <property type="entry name" value="Afadin"/>
</dbReference>
<dbReference type="InterPro" id="IPR036034">
    <property type="entry name" value="PDZ_sf"/>
</dbReference>